<dbReference type="Pfam" id="PF00090">
    <property type="entry name" value="TSP_1"/>
    <property type="match status" value="1"/>
</dbReference>
<keyword evidence="4" id="KW-1185">Reference proteome</keyword>
<dbReference type="PROSITE" id="PS50092">
    <property type="entry name" value="TSP1"/>
    <property type="match status" value="2"/>
</dbReference>
<evidence type="ECO:0000256" key="2">
    <source>
        <dbReference type="ARBA" id="ARBA00023157"/>
    </source>
</evidence>
<dbReference type="InterPro" id="IPR052065">
    <property type="entry name" value="Compl_asym_regulator"/>
</dbReference>
<dbReference type="InterPro" id="IPR000884">
    <property type="entry name" value="TSP1_rpt"/>
</dbReference>
<protein>
    <submittedName>
        <fullName evidence="3">Thrombospondin-2</fullName>
    </submittedName>
</protein>
<keyword evidence="1" id="KW-0677">Repeat</keyword>
<keyword evidence="2" id="KW-1015">Disulfide bond</keyword>
<comment type="caution">
    <text evidence="3">The sequence shown here is derived from an EMBL/GenBank/DDBJ whole genome shotgun (WGS) entry which is preliminary data.</text>
</comment>
<dbReference type="AlphaFoldDB" id="A0AAV4FTG4"/>
<dbReference type="PANTHER" id="PTHR22906">
    <property type="entry name" value="PROPERDIN"/>
    <property type="match status" value="1"/>
</dbReference>
<evidence type="ECO:0000313" key="4">
    <source>
        <dbReference type="Proteomes" id="UP000762676"/>
    </source>
</evidence>
<evidence type="ECO:0000256" key="1">
    <source>
        <dbReference type="ARBA" id="ARBA00022737"/>
    </source>
</evidence>
<organism evidence="3 4">
    <name type="scientific">Elysia marginata</name>
    <dbReference type="NCBI Taxonomy" id="1093978"/>
    <lineage>
        <taxon>Eukaryota</taxon>
        <taxon>Metazoa</taxon>
        <taxon>Spiralia</taxon>
        <taxon>Lophotrochozoa</taxon>
        <taxon>Mollusca</taxon>
        <taxon>Gastropoda</taxon>
        <taxon>Heterobranchia</taxon>
        <taxon>Euthyneura</taxon>
        <taxon>Panpulmonata</taxon>
        <taxon>Sacoglossa</taxon>
        <taxon>Placobranchoidea</taxon>
        <taxon>Plakobranchidae</taxon>
        <taxon>Elysia</taxon>
    </lineage>
</organism>
<name>A0AAV4FTG4_9GAST</name>
<sequence>MWSPWSQVTDCMPACGPGTQTRQRQRPCVNRPGVTQFDVQTFACQTDPVDGRGGEWSEWAVTSNCQAYCGRGLAKAERSRECTNPAPSCGGRRCSKAELVGKSYKPCENFACGPICPADFKEYVSQYSPAQGFYIQCRKKSGYIRRCPTGLGDDWLDLRSSSMLGFNDVYSVCSGNYRYG</sequence>
<dbReference type="PANTHER" id="PTHR22906:SF21">
    <property type="entry name" value="SEMA DOMAIN-CONTAINING PROTEIN"/>
    <property type="match status" value="1"/>
</dbReference>
<proteinExistence type="predicted"/>
<dbReference type="SUPFAM" id="SSF82895">
    <property type="entry name" value="TSP-1 type 1 repeat"/>
    <property type="match status" value="1"/>
</dbReference>
<gene>
    <name evidence="3" type="ORF">ElyMa_005809100</name>
</gene>
<accession>A0AAV4FTG4</accession>
<dbReference type="Proteomes" id="UP000762676">
    <property type="component" value="Unassembled WGS sequence"/>
</dbReference>
<dbReference type="Gene3D" id="2.20.100.10">
    <property type="entry name" value="Thrombospondin type-1 (TSP1) repeat"/>
    <property type="match status" value="2"/>
</dbReference>
<dbReference type="InterPro" id="IPR036383">
    <property type="entry name" value="TSP1_rpt_sf"/>
</dbReference>
<dbReference type="EMBL" id="BMAT01011652">
    <property type="protein sequence ID" value="GFR76763.1"/>
    <property type="molecule type" value="Genomic_DNA"/>
</dbReference>
<evidence type="ECO:0000313" key="3">
    <source>
        <dbReference type="EMBL" id="GFR76763.1"/>
    </source>
</evidence>
<reference evidence="3 4" key="1">
    <citation type="journal article" date="2021" name="Elife">
        <title>Chloroplast acquisition without the gene transfer in kleptoplastic sea slugs, Plakobranchus ocellatus.</title>
        <authorList>
            <person name="Maeda T."/>
            <person name="Takahashi S."/>
            <person name="Yoshida T."/>
            <person name="Shimamura S."/>
            <person name="Takaki Y."/>
            <person name="Nagai Y."/>
            <person name="Toyoda A."/>
            <person name="Suzuki Y."/>
            <person name="Arimoto A."/>
            <person name="Ishii H."/>
            <person name="Satoh N."/>
            <person name="Nishiyama T."/>
            <person name="Hasebe M."/>
            <person name="Maruyama T."/>
            <person name="Minagawa J."/>
            <person name="Obokata J."/>
            <person name="Shigenobu S."/>
        </authorList>
    </citation>
    <scope>NUCLEOTIDE SEQUENCE [LARGE SCALE GENOMIC DNA]</scope>
</reference>
<dbReference type="SMART" id="SM00209">
    <property type="entry name" value="TSP1"/>
    <property type="match status" value="2"/>
</dbReference>